<evidence type="ECO:0008006" key="3">
    <source>
        <dbReference type="Google" id="ProtNLM"/>
    </source>
</evidence>
<dbReference type="RefSeq" id="WP_369241070.1">
    <property type="nucleotide sequence ID" value="NZ_CP163435.1"/>
</dbReference>
<accession>A0AB39PK73</accession>
<sequence>MTPRWDDERWSNPTCGPDQGRAMTRHGTSLSCSQYGEWSWLADTGEGEPCVDEGEWQVTGGRVATVCRDGTWRRVILEGPAPTPSSTVSWSRPGPGKIPHP</sequence>
<name>A0AB39PK73_9ACTN</name>
<proteinExistence type="predicted"/>
<gene>
    <name evidence="2" type="ORF">AB5J56_41495</name>
</gene>
<feature type="compositionally biased region" description="Basic and acidic residues" evidence="1">
    <location>
        <begin position="1"/>
        <end position="10"/>
    </location>
</feature>
<evidence type="ECO:0000256" key="1">
    <source>
        <dbReference type="SAM" id="MobiDB-lite"/>
    </source>
</evidence>
<reference evidence="2" key="1">
    <citation type="submission" date="2024-07" db="EMBL/GenBank/DDBJ databases">
        <authorList>
            <person name="Yu S.T."/>
        </authorList>
    </citation>
    <scope>NUCLEOTIDE SEQUENCE</scope>
    <source>
        <strain evidence="2">R21</strain>
    </source>
</reference>
<evidence type="ECO:0000313" key="2">
    <source>
        <dbReference type="EMBL" id="XDQ30794.1"/>
    </source>
</evidence>
<dbReference type="EMBL" id="CP163435">
    <property type="protein sequence ID" value="XDQ30794.1"/>
    <property type="molecule type" value="Genomic_DNA"/>
</dbReference>
<feature type="region of interest" description="Disordered" evidence="1">
    <location>
        <begin position="1"/>
        <end position="27"/>
    </location>
</feature>
<dbReference type="AlphaFoldDB" id="A0AB39PK73"/>
<feature type="region of interest" description="Disordered" evidence="1">
    <location>
        <begin position="77"/>
        <end position="101"/>
    </location>
</feature>
<protein>
    <recommendedName>
        <fullName evidence="3">SRCR domain-containing protein</fullName>
    </recommendedName>
</protein>
<organism evidence="2">
    <name type="scientific">Streptomyces sp. R21</name>
    <dbReference type="NCBI Taxonomy" id="3238627"/>
    <lineage>
        <taxon>Bacteria</taxon>
        <taxon>Bacillati</taxon>
        <taxon>Actinomycetota</taxon>
        <taxon>Actinomycetes</taxon>
        <taxon>Kitasatosporales</taxon>
        <taxon>Streptomycetaceae</taxon>
        <taxon>Streptomyces</taxon>
    </lineage>
</organism>